<gene>
    <name evidence="2" type="ORF">VL23_18795</name>
</gene>
<organism evidence="2 3">
    <name type="scientific">Stenotrophomonas maltophilia</name>
    <name type="common">Pseudomonas maltophilia</name>
    <name type="synonym">Xanthomonas maltophilia</name>
    <dbReference type="NCBI Taxonomy" id="40324"/>
    <lineage>
        <taxon>Bacteria</taxon>
        <taxon>Pseudomonadati</taxon>
        <taxon>Pseudomonadota</taxon>
        <taxon>Gammaproteobacteria</taxon>
        <taxon>Lysobacterales</taxon>
        <taxon>Lysobacteraceae</taxon>
        <taxon>Stenotrophomonas</taxon>
        <taxon>Stenotrophomonas maltophilia group</taxon>
    </lineage>
</organism>
<accession>A0AB34TDW9</accession>
<feature type="region of interest" description="Disordered" evidence="1">
    <location>
        <begin position="1"/>
        <end position="40"/>
    </location>
</feature>
<dbReference type="Proteomes" id="UP000037632">
    <property type="component" value="Unassembled WGS sequence"/>
</dbReference>
<evidence type="ECO:0000313" key="2">
    <source>
        <dbReference type="EMBL" id="KOO75562.1"/>
    </source>
</evidence>
<protein>
    <submittedName>
        <fullName evidence="2">Uncharacterized protein</fullName>
    </submittedName>
</protein>
<evidence type="ECO:0000313" key="3">
    <source>
        <dbReference type="Proteomes" id="UP000037632"/>
    </source>
</evidence>
<proteinExistence type="predicted"/>
<dbReference type="AlphaFoldDB" id="A0AB34TDW9"/>
<comment type="caution">
    <text evidence="2">The sequence shown here is derived from an EMBL/GenBank/DDBJ whole genome shotgun (WGS) entry which is preliminary data.</text>
</comment>
<sequence>MRLPASGRHYRSGGRAEAMHGASGIVRLPASGRHYRSGGRAEAMHGASGIVRLPAAAGTTAAVGAPR</sequence>
<reference evidence="2 3" key="1">
    <citation type="journal article" date="2015" name="Antimicrob. Agents Chemother.">
        <title>Whole-Genome Sequencing Identifies Emergence of a Quinolone Resistance Mutation in a Case of Stenotrophomonas maltophilia Bacteremia.</title>
        <authorList>
            <person name="Pak T.R."/>
            <person name="Altman D.R."/>
            <person name="Attie O."/>
            <person name="Sebra R."/>
            <person name="Hamula C.L."/>
            <person name="Lewis M."/>
            <person name="Deikus G."/>
            <person name="Newman L.C."/>
            <person name="Fang G."/>
            <person name="Hand J."/>
            <person name="Papel G."/>
            <person name="Wallach F."/>
            <person name="Schadt E.E."/>
            <person name="Huprikar S."/>
            <person name="van Bakel H."/>
            <person name="Kasarskis A."/>
            <person name="Bashir A."/>
        </authorList>
    </citation>
    <scope>NUCLEOTIDE SEQUENCE [LARGE SCALE GENOMIC DNA]</scope>
    <source>
        <strain evidence="2 3">ISMMS6</strain>
    </source>
</reference>
<evidence type="ECO:0000256" key="1">
    <source>
        <dbReference type="SAM" id="MobiDB-lite"/>
    </source>
</evidence>
<name>A0AB34TDW9_STEMA</name>
<dbReference type="EMBL" id="JZIW01000009">
    <property type="protein sequence ID" value="KOO75562.1"/>
    <property type="molecule type" value="Genomic_DNA"/>
</dbReference>